<accession>A0A2M9ZNR2</accession>
<dbReference type="EMBL" id="NPDY01000002">
    <property type="protein sequence ID" value="PJZ70826.1"/>
    <property type="molecule type" value="Genomic_DNA"/>
</dbReference>
<dbReference type="AlphaFoldDB" id="A0A2M9ZNR2"/>
<proteinExistence type="predicted"/>
<dbReference type="Proteomes" id="UP000231990">
    <property type="component" value="Unassembled WGS sequence"/>
</dbReference>
<dbReference type="OrthoDB" id="9796786at2"/>
<sequence>MEIKPIKSAKDHELALREIEKLWDAKKNTPEYDKLDILITLVDSYENKHFPIEIPDPIEAIKSVMEEKNLKNVDLGNWIGGRSRATEILNKKRKLTLEMIRKINKNLGIPTEILVKDYKIKSGATKTRVRAKSSSMA</sequence>
<comment type="caution">
    <text evidence="2">The sequence shown here is derived from an EMBL/GenBank/DDBJ whole genome shotgun (WGS) entry which is preliminary data.</text>
</comment>
<dbReference type="Gene3D" id="1.10.260.40">
    <property type="entry name" value="lambda repressor-like DNA-binding domains"/>
    <property type="match status" value="1"/>
</dbReference>
<evidence type="ECO:0000313" key="3">
    <source>
        <dbReference type="Proteomes" id="UP000231962"/>
    </source>
</evidence>
<evidence type="ECO:0000313" key="2">
    <source>
        <dbReference type="EMBL" id="PJZ73722.1"/>
    </source>
</evidence>
<dbReference type="Proteomes" id="UP000231962">
    <property type="component" value="Unassembled WGS sequence"/>
</dbReference>
<name>A0A2M9ZNR2_9LEPT</name>
<dbReference type="RefSeq" id="WP_100712830.1">
    <property type="nucleotide sequence ID" value="NZ_NPDY01000002.1"/>
</dbReference>
<dbReference type="SUPFAM" id="SSF47413">
    <property type="entry name" value="lambda repressor-like DNA-binding domains"/>
    <property type="match status" value="1"/>
</dbReference>
<dbReference type="PANTHER" id="PTHR40455">
    <property type="entry name" value="ANTITOXIN HIGA"/>
    <property type="match status" value="1"/>
</dbReference>
<keyword evidence="3" id="KW-1185">Reference proteome</keyword>
<dbReference type="PANTHER" id="PTHR40455:SF1">
    <property type="entry name" value="ANTITOXIN HIGA"/>
    <property type="match status" value="1"/>
</dbReference>
<reference evidence="3 4" key="1">
    <citation type="submission" date="2017-07" db="EMBL/GenBank/DDBJ databases">
        <title>Leptospira spp. isolated from tropical soils.</title>
        <authorList>
            <person name="Thibeaux R."/>
            <person name="Iraola G."/>
            <person name="Ferres I."/>
            <person name="Bierque E."/>
            <person name="Girault D."/>
            <person name="Soupe-Gilbert M.-E."/>
            <person name="Picardeau M."/>
            <person name="Goarant C."/>
        </authorList>
    </citation>
    <scope>NUCLEOTIDE SEQUENCE [LARGE SCALE GENOMIC DNA]</scope>
    <source>
        <strain evidence="2 4">FH1-B-B1</strain>
        <strain evidence="1 3">FH1-B-C1</strain>
    </source>
</reference>
<organism evidence="2 4">
    <name type="scientific">Leptospira perolatii</name>
    <dbReference type="NCBI Taxonomy" id="2023191"/>
    <lineage>
        <taxon>Bacteria</taxon>
        <taxon>Pseudomonadati</taxon>
        <taxon>Spirochaetota</taxon>
        <taxon>Spirochaetia</taxon>
        <taxon>Leptospirales</taxon>
        <taxon>Leptospiraceae</taxon>
        <taxon>Leptospira</taxon>
    </lineage>
</organism>
<dbReference type="EMBL" id="NPDZ01000003">
    <property type="protein sequence ID" value="PJZ73722.1"/>
    <property type="molecule type" value="Genomic_DNA"/>
</dbReference>
<gene>
    <name evidence="1" type="ORF">CH360_04765</name>
    <name evidence="2" type="ORF">CH373_06035</name>
</gene>
<dbReference type="InterPro" id="IPR010982">
    <property type="entry name" value="Lambda_DNA-bd_dom_sf"/>
</dbReference>
<evidence type="ECO:0000313" key="1">
    <source>
        <dbReference type="EMBL" id="PJZ70826.1"/>
    </source>
</evidence>
<evidence type="ECO:0000313" key="4">
    <source>
        <dbReference type="Proteomes" id="UP000231990"/>
    </source>
</evidence>
<dbReference type="InterPro" id="IPR039060">
    <property type="entry name" value="Antitox_HigA"/>
</dbReference>
<dbReference type="GO" id="GO:0006355">
    <property type="term" value="P:regulation of DNA-templated transcription"/>
    <property type="evidence" value="ECO:0007669"/>
    <property type="project" value="InterPro"/>
</dbReference>
<protein>
    <submittedName>
        <fullName evidence="2">Transcriptional regulator</fullName>
    </submittedName>
</protein>
<dbReference type="GO" id="GO:0001046">
    <property type="term" value="F:core promoter sequence-specific DNA binding"/>
    <property type="evidence" value="ECO:0007669"/>
    <property type="project" value="TreeGrafter"/>
</dbReference>